<reference evidence="2 3" key="1">
    <citation type="submission" date="2019-03" db="EMBL/GenBank/DDBJ databases">
        <title>Rhodosporidium diobovatum UCD-FST 08-225 genome sequencing, assembly, and annotation.</title>
        <authorList>
            <person name="Fakankun I.U."/>
            <person name="Fristensky B."/>
            <person name="Levin D.B."/>
        </authorList>
    </citation>
    <scope>NUCLEOTIDE SEQUENCE [LARGE SCALE GENOMIC DNA]</scope>
    <source>
        <strain evidence="2 3">UCD-FST 08-225</strain>
    </source>
</reference>
<dbReference type="EMBL" id="SOZI01000004">
    <property type="protein sequence ID" value="TNY24148.1"/>
    <property type="molecule type" value="Genomic_DNA"/>
</dbReference>
<dbReference type="AlphaFoldDB" id="A0A5C5G4W2"/>
<comment type="caution">
    <text evidence="2">The sequence shown here is derived from an EMBL/GenBank/DDBJ whole genome shotgun (WGS) entry which is preliminary data.</text>
</comment>
<protein>
    <submittedName>
        <fullName evidence="2">Uncharacterized protein</fullName>
    </submittedName>
</protein>
<name>A0A5C5G4W2_9BASI</name>
<feature type="non-terminal residue" evidence="2">
    <location>
        <position position="1"/>
    </location>
</feature>
<accession>A0A5C5G4W2</accession>
<gene>
    <name evidence="2" type="ORF">DMC30DRAFT_443624</name>
</gene>
<evidence type="ECO:0000313" key="3">
    <source>
        <dbReference type="Proteomes" id="UP000311382"/>
    </source>
</evidence>
<sequence>PLQARHGRPLVVVLVGRRGQARCRRGVGRRRWRGRGGRPARAARRRGRGVCPAVPQRRQAPARLAPPPLLRLPAPLWLPLRPLEALVPPPPPQRILVLGRQRRLGGFDSCAQGR</sequence>
<dbReference type="Proteomes" id="UP000311382">
    <property type="component" value="Unassembled WGS sequence"/>
</dbReference>
<evidence type="ECO:0000313" key="2">
    <source>
        <dbReference type="EMBL" id="TNY24148.1"/>
    </source>
</evidence>
<evidence type="ECO:0000256" key="1">
    <source>
        <dbReference type="SAM" id="MobiDB-lite"/>
    </source>
</evidence>
<keyword evidence="3" id="KW-1185">Reference proteome</keyword>
<proteinExistence type="predicted"/>
<organism evidence="2 3">
    <name type="scientific">Rhodotorula diobovata</name>
    <dbReference type="NCBI Taxonomy" id="5288"/>
    <lineage>
        <taxon>Eukaryota</taxon>
        <taxon>Fungi</taxon>
        <taxon>Dikarya</taxon>
        <taxon>Basidiomycota</taxon>
        <taxon>Pucciniomycotina</taxon>
        <taxon>Microbotryomycetes</taxon>
        <taxon>Sporidiobolales</taxon>
        <taxon>Sporidiobolaceae</taxon>
        <taxon>Rhodotorula</taxon>
    </lineage>
</organism>
<feature type="compositionally biased region" description="Basic residues" evidence="1">
    <location>
        <begin position="25"/>
        <end position="48"/>
    </location>
</feature>
<feature type="region of interest" description="Disordered" evidence="1">
    <location>
        <begin position="25"/>
        <end position="66"/>
    </location>
</feature>